<reference evidence="1" key="1">
    <citation type="submission" date="2014-09" db="EMBL/GenBank/DDBJ databases">
        <authorList>
            <person name="Magalhaes I.L.F."/>
            <person name="Oliveira U."/>
            <person name="Santos F.R."/>
            <person name="Vidigal T.H.D.A."/>
            <person name="Brescovit A.D."/>
            <person name="Santos A.J."/>
        </authorList>
    </citation>
    <scope>NUCLEOTIDE SEQUENCE</scope>
    <source>
        <tissue evidence="1">Shoot tissue taken approximately 20 cm above the soil surface</tissue>
    </source>
</reference>
<sequence length="34" mass="4172">MIRRSWGRIRCWRGRGCSRRRCGRASPRRGRRRG</sequence>
<evidence type="ECO:0000313" key="1">
    <source>
        <dbReference type="EMBL" id="JAD71552.1"/>
    </source>
</evidence>
<organism evidence="1">
    <name type="scientific">Arundo donax</name>
    <name type="common">Giant reed</name>
    <name type="synonym">Donax arundinaceus</name>
    <dbReference type="NCBI Taxonomy" id="35708"/>
    <lineage>
        <taxon>Eukaryota</taxon>
        <taxon>Viridiplantae</taxon>
        <taxon>Streptophyta</taxon>
        <taxon>Embryophyta</taxon>
        <taxon>Tracheophyta</taxon>
        <taxon>Spermatophyta</taxon>
        <taxon>Magnoliopsida</taxon>
        <taxon>Liliopsida</taxon>
        <taxon>Poales</taxon>
        <taxon>Poaceae</taxon>
        <taxon>PACMAD clade</taxon>
        <taxon>Arundinoideae</taxon>
        <taxon>Arundineae</taxon>
        <taxon>Arundo</taxon>
    </lineage>
</organism>
<protein>
    <submittedName>
        <fullName evidence="1">Uncharacterized protein</fullName>
    </submittedName>
</protein>
<accession>A0A0A9CJ64</accession>
<proteinExistence type="predicted"/>
<dbReference type="AlphaFoldDB" id="A0A0A9CJ64"/>
<reference evidence="1" key="2">
    <citation type="journal article" date="2015" name="Data Brief">
        <title>Shoot transcriptome of the giant reed, Arundo donax.</title>
        <authorList>
            <person name="Barrero R.A."/>
            <person name="Guerrero F.D."/>
            <person name="Moolhuijzen P."/>
            <person name="Goolsby J.A."/>
            <person name="Tidwell J."/>
            <person name="Bellgard S.E."/>
            <person name="Bellgard M.I."/>
        </authorList>
    </citation>
    <scope>NUCLEOTIDE SEQUENCE</scope>
    <source>
        <tissue evidence="1">Shoot tissue taken approximately 20 cm above the soil surface</tissue>
    </source>
</reference>
<name>A0A0A9CJ64_ARUDO</name>
<dbReference type="EMBL" id="GBRH01226343">
    <property type="protein sequence ID" value="JAD71552.1"/>
    <property type="molecule type" value="Transcribed_RNA"/>
</dbReference>